<dbReference type="Gene3D" id="3.30.160.60">
    <property type="entry name" value="Classic Zinc Finger"/>
    <property type="match status" value="1"/>
</dbReference>
<reference evidence="3" key="1">
    <citation type="journal article" date="2019" name="bioRxiv">
        <title>The Genome of the Zebra Mussel, Dreissena polymorpha: A Resource for Invasive Species Research.</title>
        <authorList>
            <person name="McCartney M.A."/>
            <person name="Auch B."/>
            <person name="Kono T."/>
            <person name="Mallez S."/>
            <person name="Zhang Y."/>
            <person name="Obille A."/>
            <person name="Becker A."/>
            <person name="Abrahante J.E."/>
            <person name="Garbe J."/>
            <person name="Badalamenti J.P."/>
            <person name="Herman A."/>
            <person name="Mangelson H."/>
            <person name="Liachko I."/>
            <person name="Sullivan S."/>
            <person name="Sone E.D."/>
            <person name="Koren S."/>
            <person name="Silverstein K.A.T."/>
            <person name="Beckman K.B."/>
            <person name="Gohl D.M."/>
        </authorList>
    </citation>
    <scope>NUCLEOTIDE SEQUENCE</scope>
    <source>
        <strain evidence="3">Duluth1</strain>
        <tissue evidence="3">Whole animal</tissue>
    </source>
</reference>
<name>A0A9D4CYX8_DREPO</name>
<protein>
    <recommendedName>
        <fullName evidence="2">B box-type domain-containing protein</fullName>
    </recommendedName>
</protein>
<comment type="caution">
    <text evidence="3">The sequence shown here is derived from an EMBL/GenBank/DDBJ whole genome shotgun (WGS) entry which is preliminary data.</text>
</comment>
<feature type="domain" description="B box-type" evidence="2">
    <location>
        <begin position="3"/>
        <end position="36"/>
    </location>
</feature>
<organism evidence="3 4">
    <name type="scientific">Dreissena polymorpha</name>
    <name type="common">Zebra mussel</name>
    <name type="synonym">Mytilus polymorpha</name>
    <dbReference type="NCBI Taxonomy" id="45954"/>
    <lineage>
        <taxon>Eukaryota</taxon>
        <taxon>Metazoa</taxon>
        <taxon>Spiralia</taxon>
        <taxon>Lophotrochozoa</taxon>
        <taxon>Mollusca</taxon>
        <taxon>Bivalvia</taxon>
        <taxon>Autobranchia</taxon>
        <taxon>Heteroconchia</taxon>
        <taxon>Euheterodonta</taxon>
        <taxon>Imparidentia</taxon>
        <taxon>Neoheterodontei</taxon>
        <taxon>Myida</taxon>
        <taxon>Dreissenoidea</taxon>
        <taxon>Dreissenidae</taxon>
        <taxon>Dreissena</taxon>
    </lineage>
</organism>
<dbReference type="CDD" id="cd19756">
    <property type="entry name" value="Bbox2"/>
    <property type="match status" value="1"/>
</dbReference>
<proteinExistence type="predicted"/>
<keyword evidence="1" id="KW-0863">Zinc-finger</keyword>
<evidence type="ECO:0000313" key="4">
    <source>
        <dbReference type="Proteomes" id="UP000828390"/>
    </source>
</evidence>
<reference evidence="3" key="2">
    <citation type="submission" date="2020-11" db="EMBL/GenBank/DDBJ databases">
        <authorList>
            <person name="McCartney M.A."/>
            <person name="Auch B."/>
            <person name="Kono T."/>
            <person name="Mallez S."/>
            <person name="Becker A."/>
            <person name="Gohl D.M."/>
            <person name="Silverstein K.A.T."/>
            <person name="Koren S."/>
            <person name="Bechman K.B."/>
            <person name="Herman A."/>
            <person name="Abrahante J.E."/>
            <person name="Garbe J."/>
        </authorList>
    </citation>
    <scope>NUCLEOTIDE SEQUENCE</scope>
    <source>
        <strain evidence="3">Duluth1</strain>
        <tissue evidence="3">Whole animal</tissue>
    </source>
</reference>
<dbReference type="AlphaFoldDB" id="A0A9D4CYX8"/>
<evidence type="ECO:0000259" key="2">
    <source>
        <dbReference type="PROSITE" id="PS50119"/>
    </source>
</evidence>
<dbReference type="PROSITE" id="PS50119">
    <property type="entry name" value="ZF_BBOX"/>
    <property type="match status" value="1"/>
</dbReference>
<dbReference type="EMBL" id="JAIWYP010000011">
    <property type="protein sequence ID" value="KAH3735057.1"/>
    <property type="molecule type" value="Genomic_DNA"/>
</dbReference>
<dbReference type="SUPFAM" id="SSF57845">
    <property type="entry name" value="B-box zinc-binding domain"/>
    <property type="match status" value="1"/>
</dbReference>
<gene>
    <name evidence="3" type="ORF">DPMN_041518</name>
</gene>
<sequence>MEDFLLKCDVHKDKKLKMFCQDHSQLCCTDCAFLNHSKCTDVALITDSVKTMSVDMQQLSNSLETILDELNKLKKCTRVYN</sequence>
<accession>A0A9D4CYX8</accession>
<dbReference type="Proteomes" id="UP000828390">
    <property type="component" value="Unassembled WGS sequence"/>
</dbReference>
<keyword evidence="1" id="KW-0479">Metal-binding</keyword>
<keyword evidence="4" id="KW-1185">Reference proteome</keyword>
<evidence type="ECO:0000256" key="1">
    <source>
        <dbReference type="PROSITE-ProRule" id="PRU00024"/>
    </source>
</evidence>
<dbReference type="InterPro" id="IPR000315">
    <property type="entry name" value="Znf_B-box"/>
</dbReference>
<keyword evidence="1" id="KW-0862">Zinc</keyword>
<dbReference type="Pfam" id="PF00643">
    <property type="entry name" value="zf-B_box"/>
    <property type="match status" value="1"/>
</dbReference>
<dbReference type="GO" id="GO:0008270">
    <property type="term" value="F:zinc ion binding"/>
    <property type="evidence" value="ECO:0007669"/>
    <property type="project" value="UniProtKB-KW"/>
</dbReference>
<evidence type="ECO:0000313" key="3">
    <source>
        <dbReference type="EMBL" id="KAH3735057.1"/>
    </source>
</evidence>